<dbReference type="InterPro" id="IPR014008">
    <property type="entry name" value="Cbl_synth_MTase_CbiT"/>
</dbReference>
<evidence type="ECO:0000256" key="1">
    <source>
        <dbReference type="ARBA" id="ARBA00004953"/>
    </source>
</evidence>
<gene>
    <name evidence="7" type="primary">cbiE</name>
    <name evidence="7" type="ORF">KME28_02905</name>
</gene>
<dbReference type="InterPro" id="IPR014777">
    <property type="entry name" value="4pyrrole_Mease_sub1"/>
</dbReference>
<keyword evidence="3" id="KW-0489">Methyltransferase</keyword>
<evidence type="ECO:0000256" key="5">
    <source>
        <dbReference type="ARBA" id="ARBA00022691"/>
    </source>
</evidence>
<keyword evidence="4" id="KW-0808">Transferase</keyword>
<evidence type="ECO:0000313" key="8">
    <source>
        <dbReference type="Proteomes" id="UP000813215"/>
    </source>
</evidence>
<evidence type="ECO:0000313" key="7">
    <source>
        <dbReference type="EMBL" id="MBW4430715.1"/>
    </source>
</evidence>
<organism evidence="7 8">
    <name type="scientific">Pelatocladus maniniholoensis HA4357-MV3</name>
    <dbReference type="NCBI Taxonomy" id="1117104"/>
    <lineage>
        <taxon>Bacteria</taxon>
        <taxon>Bacillati</taxon>
        <taxon>Cyanobacteriota</taxon>
        <taxon>Cyanophyceae</taxon>
        <taxon>Nostocales</taxon>
        <taxon>Nostocaceae</taxon>
        <taxon>Pelatocladus</taxon>
    </lineage>
</organism>
<protein>
    <submittedName>
        <fullName evidence="7">Precorrin-6y C5,15-methyltransferase (Decarboxylating) subunit CbiE</fullName>
    </submittedName>
</protein>
<dbReference type="SUPFAM" id="SSF53790">
    <property type="entry name" value="Tetrapyrrole methylase"/>
    <property type="match status" value="1"/>
</dbReference>
<dbReference type="GO" id="GO:0008276">
    <property type="term" value="F:protein methyltransferase activity"/>
    <property type="evidence" value="ECO:0007669"/>
    <property type="project" value="InterPro"/>
</dbReference>
<name>A0A9E3H5V9_9NOST</name>
<comment type="caution">
    <text evidence="7">The sequence shown here is derived from an EMBL/GenBank/DDBJ whole genome shotgun (WGS) entry which is preliminary data.</text>
</comment>
<dbReference type="NCBIfam" id="TIGR02467">
    <property type="entry name" value="CbiE"/>
    <property type="match status" value="1"/>
</dbReference>
<dbReference type="InterPro" id="IPR050714">
    <property type="entry name" value="Cobalamin_biosynth_MTase"/>
</dbReference>
<sequence length="414" mass="44403">MAHVQKWLSVIGIGEDGLSGLSAIAHSILQNAEVIVGGSRHLAMLPADDMREKITWSSPISISIEEILRRRGQSVCVLASGDPMCFGIGVTLRRSIPMTEMTIIPTPSSFSLACAKLGWSLTEVETLSLNARPPALLQSMIYAGARLLILSEGKQTPTIVADILTKRGFGGSKIKVLERMGGSQERIIEGTAASWITTEIAELNTIAVECIADPGVVGLSRLAGLPDDVYHHDGQLTKREVRAITLAALAPVPGQLLWDVGAGCGSIGIEWMRTHSRCRAIAIEQNLTRLQYIADNATALGTPNLQIVHGKVPTALKDLPQPDAIFIGGGATAAGLFEVCWQALRSGGRLVANAVTIESEQKLLQWQNQVGGELMRVAVQRVAPIGGFLGWKPMTPVTQWVVVKFEQQSVFGQN</sequence>
<comment type="pathway">
    <text evidence="1">Cofactor biosynthesis; adenosylcobalamin biosynthesis.</text>
</comment>
<dbReference type="Gene3D" id="3.40.1010.10">
    <property type="entry name" value="Cobalt-precorrin-4 Transmethylase, Domain 1"/>
    <property type="match status" value="1"/>
</dbReference>
<dbReference type="InterPro" id="IPR035996">
    <property type="entry name" value="4pyrrol_Methylase_sf"/>
</dbReference>
<dbReference type="Gene3D" id="3.40.50.150">
    <property type="entry name" value="Vaccinia Virus protein VP39"/>
    <property type="match status" value="1"/>
</dbReference>
<keyword evidence="2" id="KW-0169">Cobalamin biosynthesis</keyword>
<evidence type="ECO:0000256" key="4">
    <source>
        <dbReference type="ARBA" id="ARBA00022679"/>
    </source>
</evidence>
<evidence type="ECO:0000259" key="6">
    <source>
        <dbReference type="Pfam" id="PF00590"/>
    </source>
</evidence>
<dbReference type="Proteomes" id="UP000813215">
    <property type="component" value="Unassembled WGS sequence"/>
</dbReference>
<feature type="domain" description="Tetrapyrrole methylase" evidence="6">
    <location>
        <begin position="8"/>
        <end position="193"/>
    </location>
</feature>
<dbReference type="PANTHER" id="PTHR43182:SF1">
    <property type="entry name" value="COBALT-PRECORRIN-7 C(5)-METHYLTRANSFERASE"/>
    <property type="match status" value="1"/>
</dbReference>
<dbReference type="GO" id="GO:0032259">
    <property type="term" value="P:methylation"/>
    <property type="evidence" value="ECO:0007669"/>
    <property type="project" value="UniProtKB-KW"/>
</dbReference>
<dbReference type="EMBL" id="JAHHHW010000027">
    <property type="protein sequence ID" value="MBW4430715.1"/>
    <property type="molecule type" value="Genomic_DNA"/>
</dbReference>
<dbReference type="InterPro" id="IPR012818">
    <property type="entry name" value="CbiE"/>
</dbReference>
<dbReference type="AlphaFoldDB" id="A0A9E3H5V9"/>
<dbReference type="GO" id="GO:0009236">
    <property type="term" value="P:cobalamin biosynthetic process"/>
    <property type="evidence" value="ECO:0007669"/>
    <property type="project" value="UniProtKB-KW"/>
</dbReference>
<reference evidence="7" key="2">
    <citation type="journal article" date="2022" name="Microbiol. Resour. Announc.">
        <title>Metagenome Sequencing to Explore Phylogenomics of Terrestrial Cyanobacteria.</title>
        <authorList>
            <person name="Ward R.D."/>
            <person name="Stajich J.E."/>
            <person name="Johansen J.R."/>
            <person name="Huntemann M."/>
            <person name="Clum A."/>
            <person name="Foster B."/>
            <person name="Foster B."/>
            <person name="Roux S."/>
            <person name="Palaniappan K."/>
            <person name="Varghese N."/>
            <person name="Mukherjee S."/>
            <person name="Reddy T.B.K."/>
            <person name="Daum C."/>
            <person name="Copeland A."/>
            <person name="Chen I.A."/>
            <person name="Ivanova N.N."/>
            <person name="Kyrpides N.C."/>
            <person name="Shapiro N."/>
            <person name="Eloe-Fadrosh E.A."/>
            <person name="Pietrasiak N."/>
        </authorList>
    </citation>
    <scope>NUCLEOTIDE SEQUENCE</scope>
    <source>
        <strain evidence="7">HA4357-MV3</strain>
    </source>
</reference>
<proteinExistence type="predicted"/>
<keyword evidence="5" id="KW-0949">S-adenosyl-L-methionine</keyword>
<evidence type="ECO:0000256" key="2">
    <source>
        <dbReference type="ARBA" id="ARBA00022573"/>
    </source>
</evidence>
<dbReference type="Pfam" id="PF00590">
    <property type="entry name" value="TP_methylase"/>
    <property type="match status" value="1"/>
</dbReference>
<dbReference type="SUPFAM" id="SSF53335">
    <property type="entry name" value="S-adenosyl-L-methionine-dependent methyltransferases"/>
    <property type="match status" value="1"/>
</dbReference>
<evidence type="ECO:0000256" key="3">
    <source>
        <dbReference type="ARBA" id="ARBA00022603"/>
    </source>
</evidence>
<dbReference type="CDD" id="cd02440">
    <property type="entry name" value="AdoMet_MTases"/>
    <property type="match status" value="1"/>
</dbReference>
<dbReference type="InterPro" id="IPR029063">
    <property type="entry name" value="SAM-dependent_MTases_sf"/>
</dbReference>
<dbReference type="InterPro" id="IPR000878">
    <property type="entry name" value="4pyrrol_Mease"/>
</dbReference>
<dbReference type="InterPro" id="IPR006365">
    <property type="entry name" value="Cbl_synth_CobL"/>
</dbReference>
<dbReference type="CDD" id="cd11644">
    <property type="entry name" value="Precorrin-6Y-MT"/>
    <property type="match status" value="1"/>
</dbReference>
<dbReference type="PANTHER" id="PTHR43182">
    <property type="entry name" value="COBALT-PRECORRIN-6B C(15)-METHYLTRANSFERASE (DECARBOXYLATING)"/>
    <property type="match status" value="1"/>
</dbReference>
<reference evidence="7" key="1">
    <citation type="submission" date="2021-05" db="EMBL/GenBank/DDBJ databases">
        <authorList>
            <person name="Pietrasiak N."/>
            <person name="Ward R."/>
            <person name="Stajich J.E."/>
            <person name="Kurbessoian T."/>
        </authorList>
    </citation>
    <scope>NUCLEOTIDE SEQUENCE</scope>
    <source>
        <strain evidence="7">HA4357-MV3</strain>
    </source>
</reference>
<dbReference type="NCBIfam" id="TIGR02469">
    <property type="entry name" value="CbiT"/>
    <property type="match status" value="1"/>
</dbReference>
<accession>A0A9E3H5V9</accession>
<dbReference type="PIRSF" id="PIRSF036428">
    <property type="entry name" value="CobL"/>
    <property type="match status" value="1"/>
</dbReference>